<keyword evidence="2" id="KW-1185">Reference proteome</keyword>
<gene>
    <name evidence="1" type="ORF">EKO27_g1981</name>
</gene>
<proteinExistence type="predicted"/>
<dbReference type="AlphaFoldDB" id="A0A439DFB2"/>
<protein>
    <submittedName>
        <fullName evidence="1">Uncharacterized protein</fullName>
    </submittedName>
</protein>
<reference evidence="1 2" key="1">
    <citation type="submission" date="2018-12" db="EMBL/GenBank/DDBJ databases">
        <title>Draft genome sequence of Xylaria grammica IHI A82.</title>
        <authorList>
            <person name="Buettner E."/>
            <person name="Kellner H."/>
        </authorList>
    </citation>
    <scope>NUCLEOTIDE SEQUENCE [LARGE SCALE GENOMIC DNA]</scope>
    <source>
        <strain evidence="1 2">IHI A82</strain>
    </source>
</reference>
<evidence type="ECO:0000313" key="1">
    <source>
        <dbReference type="EMBL" id="RWA13100.1"/>
    </source>
</evidence>
<name>A0A439DFB2_9PEZI</name>
<dbReference type="EMBL" id="RYZI01000034">
    <property type="protein sequence ID" value="RWA13100.1"/>
    <property type="molecule type" value="Genomic_DNA"/>
</dbReference>
<dbReference type="Proteomes" id="UP000286045">
    <property type="component" value="Unassembled WGS sequence"/>
</dbReference>
<sequence length="316" mass="35171">MGFLDRLFVRGFLTGDEAGGVQDERGTVHQGMPVNGHSVESTSTATIRTRVTSSPSPMAAYDIAPERCIRESPGADLAIPGECVLNGYSQADDEMILESRRSSHESSLGSNISLSGSSVYSNNDHLSSESNDRIDNDHNGDGIIRRFYNGVINMLYMLRSWYVPRSWDDAGIAGDVVWYEGQKQPSDFVWYKSRKNPGTYFQEVRPTRRLSKNDMEVIGALFSHRALYPTRRETSWDAFTVAMGHLGFKVTPCEGAKYELSVATLGALFPIESRGNKIKVHRPHGRKDKLGKVQMRGIGKKMTAAYGWTAETFITE</sequence>
<organism evidence="1 2">
    <name type="scientific">Xylaria grammica</name>
    <dbReference type="NCBI Taxonomy" id="363999"/>
    <lineage>
        <taxon>Eukaryota</taxon>
        <taxon>Fungi</taxon>
        <taxon>Dikarya</taxon>
        <taxon>Ascomycota</taxon>
        <taxon>Pezizomycotina</taxon>
        <taxon>Sordariomycetes</taxon>
        <taxon>Xylariomycetidae</taxon>
        <taxon>Xylariales</taxon>
        <taxon>Xylariaceae</taxon>
        <taxon>Xylaria</taxon>
    </lineage>
</organism>
<evidence type="ECO:0000313" key="2">
    <source>
        <dbReference type="Proteomes" id="UP000286045"/>
    </source>
</evidence>
<accession>A0A439DFB2</accession>
<comment type="caution">
    <text evidence="1">The sequence shown here is derived from an EMBL/GenBank/DDBJ whole genome shotgun (WGS) entry which is preliminary data.</text>
</comment>